<keyword evidence="2" id="KW-0813">Transport</keyword>
<feature type="chain" id="PRO_5038859263" evidence="5">
    <location>
        <begin position="23"/>
        <end position="393"/>
    </location>
</feature>
<evidence type="ECO:0000313" key="8">
    <source>
        <dbReference type="Proteomes" id="UP000199158"/>
    </source>
</evidence>
<organism evidence="7 8">
    <name type="scientific">Hydrogenoanaerobacterium saccharovorans</name>
    <dbReference type="NCBI Taxonomy" id="474960"/>
    <lineage>
        <taxon>Bacteria</taxon>
        <taxon>Bacillati</taxon>
        <taxon>Bacillota</taxon>
        <taxon>Clostridia</taxon>
        <taxon>Eubacteriales</taxon>
        <taxon>Oscillospiraceae</taxon>
        <taxon>Hydrogenoanaerobacterium</taxon>
    </lineage>
</organism>
<dbReference type="Pfam" id="PF13458">
    <property type="entry name" value="Peripla_BP_6"/>
    <property type="match status" value="1"/>
</dbReference>
<comment type="similarity">
    <text evidence="1">Belongs to the leucine-binding protein family.</text>
</comment>
<dbReference type="InterPro" id="IPR000709">
    <property type="entry name" value="Leu_Ile_Val-bd"/>
</dbReference>
<evidence type="ECO:0000256" key="2">
    <source>
        <dbReference type="ARBA" id="ARBA00022448"/>
    </source>
</evidence>
<dbReference type="Gene3D" id="3.40.50.2300">
    <property type="match status" value="2"/>
</dbReference>
<sequence length="393" mass="40897">MKKLLAMALATVIAAGMVTGCASKSNSSDGSATGSSAPASGEALKLGVLAPLTGEVSVYGVAAKNGIELAIEEINKAGGILGSQIELMIEDEKGDVSEAVNGYNKLMSKGMVALLGDVTSKPTMAVAELAAADGLPMITATGTALPITTYGPNVFRTCFTDPFQGRIMAKFAAENLKAKNIAIIYNTSDDYSTGLVAAFEEMAASKGVNIAIKEAYGADDKDFKSQLTKIASTKPDALFVPDYYTKVALIASQAREVGFTGPMLGADGWDGVLGTLDDANKSVVNGSYISNHYSAQDTDEKVAGFVKAYTEKYGETPNAFAALGYDAAYMMTQAITTAGSTDAQAIVDAMKAIQFKGVTGNITFDENNNPIKDATILKLMDGEANFDSKVTAE</sequence>
<dbReference type="STRING" id="474960.SAMN05216180_0157"/>
<protein>
    <submittedName>
        <fullName evidence="7">Amino acid/amide ABC transporter substrate-binding protein, HAAT family</fullName>
    </submittedName>
</protein>
<dbReference type="Proteomes" id="UP000199158">
    <property type="component" value="Unassembled WGS sequence"/>
</dbReference>
<evidence type="ECO:0000256" key="3">
    <source>
        <dbReference type="ARBA" id="ARBA00022729"/>
    </source>
</evidence>
<dbReference type="InterPro" id="IPR028082">
    <property type="entry name" value="Peripla_BP_I"/>
</dbReference>
<evidence type="ECO:0000256" key="5">
    <source>
        <dbReference type="SAM" id="SignalP"/>
    </source>
</evidence>
<dbReference type="PANTHER" id="PTHR30483">
    <property type="entry name" value="LEUCINE-SPECIFIC-BINDING PROTEIN"/>
    <property type="match status" value="1"/>
</dbReference>
<evidence type="ECO:0000313" key="7">
    <source>
        <dbReference type="EMBL" id="SEM47849.1"/>
    </source>
</evidence>
<dbReference type="PRINTS" id="PR00337">
    <property type="entry name" value="LEUILEVALBP"/>
</dbReference>
<evidence type="ECO:0000256" key="4">
    <source>
        <dbReference type="ARBA" id="ARBA00022970"/>
    </source>
</evidence>
<feature type="domain" description="Leucine-binding protein" evidence="6">
    <location>
        <begin position="44"/>
        <end position="380"/>
    </location>
</feature>
<dbReference type="SUPFAM" id="SSF53822">
    <property type="entry name" value="Periplasmic binding protein-like I"/>
    <property type="match status" value="1"/>
</dbReference>
<dbReference type="PANTHER" id="PTHR30483:SF6">
    <property type="entry name" value="PERIPLASMIC BINDING PROTEIN OF ABC TRANSPORTER FOR NATURAL AMINO ACIDS"/>
    <property type="match status" value="1"/>
</dbReference>
<keyword evidence="3 5" id="KW-0732">Signal</keyword>
<accession>A0A1H7YRL5</accession>
<dbReference type="OrthoDB" id="9783240at2"/>
<keyword evidence="4" id="KW-0029">Amino-acid transport</keyword>
<proteinExistence type="inferred from homology"/>
<dbReference type="AlphaFoldDB" id="A0A1H7YRL5"/>
<name>A0A1H7YRL5_9FIRM</name>
<feature type="signal peptide" evidence="5">
    <location>
        <begin position="1"/>
        <end position="22"/>
    </location>
</feature>
<dbReference type="InterPro" id="IPR051010">
    <property type="entry name" value="BCAA_transport"/>
</dbReference>
<dbReference type="CDD" id="cd06347">
    <property type="entry name" value="PBP1_ABC_LivK_ligand_binding-like"/>
    <property type="match status" value="1"/>
</dbReference>
<dbReference type="PROSITE" id="PS51257">
    <property type="entry name" value="PROKAR_LIPOPROTEIN"/>
    <property type="match status" value="1"/>
</dbReference>
<gene>
    <name evidence="7" type="ORF">SAMN05216180_0157</name>
</gene>
<dbReference type="RefSeq" id="WP_092750693.1">
    <property type="nucleotide sequence ID" value="NZ_FOCG01000001.1"/>
</dbReference>
<keyword evidence="8" id="KW-1185">Reference proteome</keyword>
<dbReference type="InterPro" id="IPR028081">
    <property type="entry name" value="Leu-bd"/>
</dbReference>
<evidence type="ECO:0000256" key="1">
    <source>
        <dbReference type="ARBA" id="ARBA00010062"/>
    </source>
</evidence>
<evidence type="ECO:0000259" key="6">
    <source>
        <dbReference type="Pfam" id="PF13458"/>
    </source>
</evidence>
<dbReference type="EMBL" id="FOCG01000001">
    <property type="protein sequence ID" value="SEM47849.1"/>
    <property type="molecule type" value="Genomic_DNA"/>
</dbReference>
<dbReference type="GO" id="GO:0006865">
    <property type="term" value="P:amino acid transport"/>
    <property type="evidence" value="ECO:0007669"/>
    <property type="project" value="UniProtKB-KW"/>
</dbReference>
<reference evidence="7 8" key="1">
    <citation type="submission" date="2016-10" db="EMBL/GenBank/DDBJ databases">
        <authorList>
            <person name="de Groot N.N."/>
        </authorList>
    </citation>
    <scope>NUCLEOTIDE SEQUENCE [LARGE SCALE GENOMIC DNA]</scope>
    <source>
        <strain evidence="7 8">CGMCC 1.5070</strain>
    </source>
</reference>